<dbReference type="PANTHER" id="PTHR43272">
    <property type="entry name" value="LONG-CHAIN-FATTY-ACID--COA LIGASE"/>
    <property type="match status" value="1"/>
</dbReference>
<organism evidence="4 5">
    <name type="scientific">Zhongshania aquimaris</name>
    <dbReference type="NCBI Taxonomy" id="2857107"/>
    <lineage>
        <taxon>Bacteria</taxon>
        <taxon>Pseudomonadati</taxon>
        <taxon>Pseudomonadota</taxon>
        <taxon>Gammaproteobacteria</taxon>
        <taxon>Cellvibrionales</taxon>
        <taxon>Spongiibacteraceae</taxon>
        <taxon>Zhongshania</taxon>
    </lineage>
</organism>
<dbReference type="Pfam" id="PF00501">
    <property type="entry name" value="AMP-binding"/>
    <property type="match status" value="1"/>
</dbReference>
<keyword evidence="2" id="KW-0067">ATP-binding</keyword>
<proteinExistence type="predicted"/>
<evidence type="ECO:0000256" key="1">
    <source>
        <dbReference type="ARBA" id="ARBA00022741"/>
    </source>
</evidence>
<feature type="domain" description="AMP-dependent synthetase/ligase" evidence="3">
    <location>
        <begin position="16"/>
        <end position="388"/>
    </location>
</feature>
<evidence type="ECO:0000259" key="3">
    <source>
        <dbReference type="Pfam" id="PF00501"/>
    </source>
</evidence>
<comment type="caution">
    <text evidence="4">The sequence shown here is derived from an EMBL/GenBank/DDBJ whole genome shotgun (WGS) entry which is preliminary data.</text>
</comment>
<evidence type="ECO:0000313" key="5">
    <source>
        <dbReference type="Proteomes" id="UP001166291"/>
    </source>
</evidence>
<dbReference type="PROSITE" id="PS00455">
    <property type="entry name" value="AMP_BINDING"/>
    <property type="match status" value="1"/>
</dbReference>
<evidence type="ECO:0000313" key="4">
    <source>
        <dbReference type="EMBL" id="MBW2940568.1"/>
    </source>
</evidence>
<dbReference type="InterPro" id="IPR000873">
    <property type="entry name" value="AMP-dep_synth/lig_dom"/>
</dbReference>
<dbReference type="Proteomes" id="UP001166291">
    <property type="component" value="Unassembled WGS sequence"/>
</dbReference>
<dbReference type="InterPro" id="IPR020845">
    <property type="entry name" value="AMP-binding_CS"/>
</dbReference>
<dbReference type="EMBL" id="JAHWDQ010000001">
    <property type="protein sequence ID" value="MBW2940568.1"/>
    <property type="molecule type" value="Genomic_DNA"/>
</dbReference>
<gene>
    <name evidence="4" type="ORF">KXJ70_07275</name>
</gene>
<sequence length="557" mass="62375">MTTATQNSILSRLYHWEKTAPNAVHFVQPIGNGEVEELTWAQCMDQVRRMAAYLKSLNLPDKSQIALIGKNSAHWMLADWAIWMAGHVTVPLYPTLNAETVRYILDHSEARLVFIGKLDDWEMMRGGIPKDLPGVVLPLAPTDTGYTDWATLCATQTPLAGDIERDPQEMATIVYTSGSTGQPKGVMHSFNTFRVVGEIYSKILGFGQEDRCLSYLPLAHIYERMGVEIPSCYAGFKVFFAESLQTFPADLRRARPTGFLSVPRLWTKFESAVDAKIPKKKQRILFRIPIIGKKVKHKILIQLGLQDCRFAATGSAPLPPTTVEWYRSLGLELLEGYGMSEDFGISHVTRPGESKIGYVGRPNEGVEARIEANGEIVIKSPAGMMGYFKDPEKTAESFTADGFFKTGDMGEYDAQGKLRITGRIKELFKTSKGKYVAPVPIENRLGRSSNVEVACVGGANQPATHALILLSEDLRVALDKGADRKSVEKELMQAMEEANAELDPHEHLQFLVVVKDVWTIENEFLTPTMKIKRNVIEKHYADRTDGWYSQQQKVIWE</sequence>
<name>A0ABS6VR92_9GAMM</name>
<keyword evidence="5" id="KW-1185">Reference proteome</keyword>
<protein>
    <submittedName>
        <fullName evidence="4">AMP-binding protein</fullName>
    </submittedName>
</protein>
<accession>A0ABS6VR92</accession>
<dbReference type="Pfam" id="PF23562">
    <property type="entry name" value="AMP-binding_C_3"/>
    <property type="match status" value="1"/>
</dbReference>
<keyword evidence="1" id="KW-0547">Nucleotide-binding</keyword>
<reference evidence="4" key="1">
    <citation type="submission" date="2021-07" db="EMBL/GenBank/DDBJ databases">
        <title>Zhongshania sp. CAU 1632 isolated from seawater.</title>
        <authorList>
            <person name="Kim W."/>
        </authorList>
    </citation>
    <scope>NUCLEOTIDE SEQUENCE</scope>
    <source>
        <strain evidence="4">CAU 1632</strain>
    </source>
</reference>
<evidence type="ECO:0000256" key="2">
    <source>
        <dbReference type="ARBA" id="ARBA00022840"/>
    </source>
</evidence>
<dbReference type="PANTHER" id="PTHR43272:SF33">
    <property type="entry name" value="AMP-BINDING DOMAIN-CONTAINING PROTEIN-RELATED"/>
    <property type="match status" value="1"/>
</dbReference>
<dbReference type="RefSeq" id="WP_219042755.1">
    <property type="nucleotide sequence ID" value="NZ_JAHWDQ010000001.1"/>
</dbReference>